<evidence type="ECO:0000313" key="3">
    <source>
        <dbReference type="Proteomes" id="UP000236075"/>
    </source>
</evidence>
<dbReference type="Proteomes" id="UP000236075">
    <property type="component" value="Unassembled WGS sequence"/>
</dbReference>
<keyword evidence="1" id="KW-0472">Membrane</keyword>
<evidence type="ECO:0000256" key="1">
    <source>
        <dbReference type="SAM" id="Phobius"/>
    </source>
</evidence>
<keyword evidence="1" id="KW-1133">Transmembrane helix</keyword>
<feature type="transmembrane region" description="Helical" evidence="1">
    <location>
        <begin position="105"/>
        <end position="126"/>
    </location>
</feature>
<reference evidence="2 3" key="1">
    <citation type="journal article" date="2017" name="BMC Genomics">
        <title>Genome sequencing of 39 Akkermansia muciniphila isolates reveals its population structure, genomic and functional diverisity, and global distribution in mammalian gut microbiotas.</title>
        <authorList>
            <person name="Guo X."/>
            <person name="Li S."/>
            <person name="Zhang J."/>
            <person name="Wu F."/>
            <person name="Li X."/>
            <person name="Wu D."/>
            <person name="Zhang M."/>
            <person name="Ou Z."/>
            <person name="Jie Z."/>
            <person name="Yan Q."/>
            <person name="Li P."/>
            <person name="Yi J."/>
            <person name="Peng Y."/>
        </authorList>
    </citation>
    <scope>NUCLEOTIDE SEQUENCE [LARGE SCALE GENOMIC DNA]</scope>
    <source>
        <strain evidence="2 3">GP28</strain>
    </source>
</reference>
<keyword evidence="1" id="KW-0812">Transmembrane</keyword>
<dbReference type="AlphaFoldDB" id="A0AAX0WNZ0"/>
<evidence type="ECO:0000313" key="2">
    <source>
        <dbReference type="EMBL" id="PND05060.1"/>
    </source>
</evidence>
<accession>A0AAX0WNZ0</accession>
<organism evidence="2 3">
    <name type="scientific">Akkermansia muciniphila</name>
    <dbReference type="NCBI Taxonomy" id="239935"/>
    <lineage>
        <taxon>Bacteria</taxon>
        <taxon>Pseudomonadati</taxon>
        <taxon>Verrucomicrobiota</taxon>
        <taxon>Verrucomicrobiia</taxon>
        <taxon>Verrucomicrobiales</taxon>
        <taxon>Akkermansiaceae</taxon>
        <taxon>Akkermansia</taxon>
    </lineage>
</organism>
<protein>
    <submittedName>
        <fullName evidence="2">Uncharacterized protein</fullName>
    </submittedName>
</protein>
<comment type="caution">
    <text evidence="2">The sequence shown here is derived from an EMBL/GenBank/DDBJ whole genome shotgun (WGS) entry which is preliminary data.</text>
</comment>
<gene>
    <name evidence="2" type="ORF">CXT95_01155</name>
</gene>
<dbReference type="RefSeq" id="WP_102747959.1">
    <property type="nucleotide sequence ID" value="NZ_PJLB01000004.1"/>
</dbReference>
<proteinExistence type="predicted"/>
<sequence length="131" mass="15078">MTTHQHIIDRGPFKGMVETLTDNPHPSKTTRCYMCAEPLKASTSWMSLVGDHQNGVFCARFLCPLCARERLNGIPDDAERCWNYTQEAKPKAFGIERLFEKFMAFFVWSLIVLAGGFILFVFFLLIKTFFN</sequence>
<dbReference type="EMBL" id="PJLB01000004">
    <property type="protein sequence ID" value="PND05060.1"/>
    <property type="molecule type" value="Genomic_DNA"/>
</dbReference>
<name>A0AAX0WNZ0_9BACT</name>